<comment type="similarity">
    <text evidence="2">Belongs to the bacterial solute-binding protein 8 family.</text>
</comment>
<dbReference type="GO" id="GO:1901678">
    <property type="term" value="P:iron coordination entity transport"/>
    <property type="evidence" value="ECO:0007669"/>
    <property type="project" value="UniProtKB-ARBA"/>
</dbReference>
<organism evidence="9 10">
    <name type="scientific">Thermoflavimicrobium dichotomicum</name>
    <dbReference type="NCBI Taxonomy" id="46223"/>
    <lineage>
        <taxon>Bacteria</taxon>
        <taxon>Bacillati</taxon>
        <taxon>Bacillota</taxon>
        <taxon>Bacilli</taxon>
        <taxon>Bacillales</taxon>
        <taxon>Thermoactinomycetaceae</taxon>
        <taxon>Thermoflavimicrobium</taxon>
    </lineage>
</organism>
<dbReference type="PANTHER" id="PTHR30532:SF21">
    <property type="entry name" value="SIDEROPHORE-BINDING LIPOPROTEIN YFIY-RELATED"/>
    <property type="match status" value="1"/>
</dbReference>
<keyword evidence="10" id="KW-1185">Reference proteome</keyword>
<dbReference type="FunFam" id="3.40.50.1980:FF:000003">
    <property type="entry name" value="Iron ABC transporter substrate-binding protein"/>
    <property type="match status" value="1"/>
</dbReference>
<dbReference type="Proteomes" id="UP000199545">
    <property type="component" value="Unassembled WGS sequence"/>
</dbReference>
<sequence length="324" mass="36276">MLKRHRLFGLFTLLMVFSLIVAACSSAPGADSSKSEAQKGKTRTIEHVMGKTEVPETPKRVVVLTNEGIEALLALGVKPVGAVEGFTGGWYPHIAKEMEGVTSVGTEHQPNLEAIAKLKPDLIIGMKMRQEKVYKQLSAIAPTVFSDKLRGDWKENFKLYAKTVNKEAEGQKLIAAFDKKVEEVKKKAGDLTKKKISIVRFMPGKVRIYQGDTFTGVIFKQLGWARPELQAKNEFAVEVTRERIPDMDGDILLYFTYTPKKDGDSALKLEKEFTNDPLWKNLNAVKNQQVFKVDDIIWNTAGGIKAANLMLDELSNKYIPQFKK</sequence>
<dbReference type="EMBL" id="FORR01000002">
    <property type="protein sequence ID" value="SFI87827.1"/>
    <property type="molecule type" value="Genomic_DNA"/>
</dbReference>
<keyword evidence="3" id="KW-0813">Transport</keyword>
<evidence type="ECO:0000256" key="2">
    <source>
        <dbReference type="ARBA" id="ARBA00008814"/>
    </source>
</evidence>
<keyword evidence="5" id="KW-0564">Palmitate</keyword>
<accession>A0A1I3LT00</accession>
<dbReference type="OrthoDB" id="9793175at2"/>
<proteinExistence type="inferred from homology"/>
<keyword evidence="6" id="KW-0449">Lipoprotein</keyword>
<dbReference type="Pfam" id="PF01497">
    <property type="entry name" value="Peripla_BP_2"/>
    <property type="match status" value="1"/>
</dbReference>
<evidence type="ECO:0000313" key="10">
    <source>
        <dbReference type="Proteomes" id="UP000199545"/>
    </source>
</evidence>
<feature type="chain" id="PRO_5038521548" evidence="7">
    <location>
        <begin position="23"/>
        <end position="324"/>
    </location>
</feature>
<comment type="subcellular location">
    <subcellularLocation>
        <location evidence="1">Cell membrane</location>
        <topology evidence="1">Lipid-anchor</topology>
    </subcellularLocation>
</comment>
<evidence type="ECO:0000256" key="6">
    <source>
        <dbReference type="ARBA" id="ARBA00023288"/>
    </source>
</evidence>
<dbReference type="PROSITE" id="PS51257">
    <property type="entry name" value="PROKAR_LIPOPROTEIN"/>
    <property type="match status" value="1"/>
</dbReference>
<dbReference type="CDD" id="cd01146">
    <property type="entry name" value="FhuD"/>
    <property type="match status" value="1"/>
</dbReference>
<evidence type="ECO:0000256" key="7">
    <source>
        <dbReference type="SAM" id="SignalP"/>
    </source>
</evidence>
<dbReference type="PROSITE" id="PS50983">
    <property type="entry name" value="FE_B12_PBP"/>
    <property type="match status" value="1"/>
</dbReference>
<evidence type="ECO:0000256" key="4">
    <source>
        <dbReference type="ARBA" id="ARBA00022729"/>
    </source>
</evidence>
<gene>
    <name evidence="9" type="ORF">SAMN05421852_102311</name>
</gene>
<dbReference type="RefSeq" id="WP_093228146.1">
    <property type="nucleotide sequence ID" value="NZ_FORR01000002.1"/>
</dbReference>
<dbReference type="STRING" id="46223.SAMN05421852_102311"/>
<dbReference type="GO" id="GO:0005886">
    <property type="term" value="C:plasma membrane"/>
    <property type="evidence" value="ECO:0007669"/>
    <property type="project" value="UniProtKB-SubCell"/>
</dbReference>
<evidence type="ECO:0000256" key="1">
    <source>
        <dbReference type="ARBA" id="ARBA00004193"/>
    </source>
</evidence>
<feature type="signal peptide" evidence="7">
    <location>
        <begin position="1"/>
        <end position="22"/>
    </location>
</feature>
<evidence type="ECO:0000313" key="9">
    <source>
        <dbReference type="EMBL" id="SFI87827.1"/>
    </source>
</evidence>
<protein>
    <submittedName>
        <fullName evidence="9">Iron complex transport system substrate-binding protein</fullName>
    </submittedName>
</protein>
<evidence type="ECO:0000256" key="3">
    <source>
        <dbReference type="ARBA" id="ARBA00022448"/>
    </source>
</evidence>
<dbReference type="SUPFAM" id="SSF53807">
    <property type="entry name" value="Helical backbone' metal receptor"/>
    <property type="match status" value="1"/>
</dbReference>
<dbReference type="InterPro" id="IPR051313">
    <property type="entry name" value="Bact_iron-sidero_bind"/>
</dbReference>
<reference evidence="9 10" key="1">
    <citation type="submission" date="2016-10" db="EMBL/GenBank/DDBJ databases">
        <authorList>
            <person name="de Groot N.N."/>
        </authorList>
    </citation>
    <scope>NUCLEOTIDE SEQUENCE [LARGE SCALE GENOMIC DNA]</scope>
    <source>
        <strain evidence="9 10">DSM 44778</strain>
    </source>
</reference>
<dbReference type="InterPro" id="IPR002491">
    <property type="entry name" value="ABC_transptr_periplasmic_BD"/>
</dbReference>
<evidence type="ECO:0000259" key="8">
    <source>
        <dbReference type="PROSITE" id="PS50983"/>
    </source>
</evidence>
<feature type="domain" description="Fe/B12 periplasmic-binding" evidence="8">
    <location>
        <begin position="60"/>
        <end position="322"/>
    </location>
</feature>
<dbReference type="GO" id="GO:0030288">
    <property type="term" value="C:outer membrane-bounded periplasmic space"/>
    <property type="evidence" value="ECO:0007669"/>
    <property type="project" value="TreeGrafter"/>
</dbReference>
<dbReference type="PANTHER" id="PTHR30532">
    <property type="entry name" value="IRON III DICITRATE-BINDING PERIPLASMIC PROTEIN"/>
    <property type="match status" value="1"/>
</dbReference>
<evidence type="ECO:0000256" key="5">
    <source>
        <dbReference type="ARBA" id="ARBA00023139"/>
    </source>
</evidence>
<dbReference type="AlphaFoldDB" id="A0A1I3LT00"/>
<dbReference type="FunFam" id="3.40.50.1980:FF:000018">
    <property type="entry name" value="Iron(III) dicitrate-binding periplasmic protein"/>
    <property type="match status" value="1"/>
</dbReference>
<dbReference type="Gene3D" id="3.40.50.1980">
    <property type="entry name" value="Nitrogenase molybdenum iron protein domain"/>
    <property type="match status" value="2"/>
</dbReference>
<keyword evidence="4 7" id="KW-0732">Signal</keyword>
<name>A0A1I3LT00_9BACL</name>